<feature type="domain" description="Bacteriophage T5 Orf172 DNA-binding" evidence="2">
    <location>
        <begin position="182"/>
        <end position="286"/>
    </location>
</feature>
<dbReference type="Proteomes" id="UP000620124">
    <property type="component" value="Unassembled WGS sequence"/>
</dbReference>
<feature type="compositionally biased region" description="Basic and acidic residues" evidence="1">
    <location>
        <begin position="302"/>
        <end position="318"/>
    </location>
</feature>
<comment type="caution">
    <text evidence="3">The sequence shown here is derived from an EMBL/GenBank/DDBJ whole genome shotgun (WGS) entry which is preliminary data.</text>
</comment>
<evidence type="ECO:0000259" key="2">
    <source>
        <dbReference type="Pfam" id="PF10544"/>
    </source>
</evidence>
<protein>
    <recommendedName>
        <fullName evidence="2">Bacteriophage T5 Orf172 DNA-binding domain-containing protein</fullName>
    </recommendedName>
</protein>
<dbReference type="EMBL" id="JACAZI010000016">
    <property type="protein sequence ID" value="KAF7343052.1"/>
    <property type="molecule type" value="Genomic_DNA"/>
</dbReference>
<gene>
    <name evidence="3" type="ORF">MVEN_01735500</name>
</gene>
<evidence type="ECO:0000313" key="3">
    <source>
        <dbReference type="EMBL" id="KAF7343052.1"/>
    </source>
</evidence>
<organism evidence="3 4">
    <name type="scientific">Mycena venus</name>
    <dbReference type="NCBI Taxonomy" id="2733690"/>
    <lineage>
        <taxon>Eukaryota</taxon>
        <taxon>Fungi</taxon>
        <taxon>Dikarya</taxon>
        <taxon>Basidiomycota</taxon>
        <taxon>Agaricomycotina</taxon>
        <taxon>Agaricomycetes</taxon>
        <taxon>Agaricomycetidae</taxon>
        <taxon>Agaricales</taxon>
        <taxon>Marasmiineae</taxon>
        <taxon>Mycenaceae</taxon>
        <taxon>Mycena</taxon>
    </lineage>
</organism>
<sequence>MTTSESIESIASRGYVIRIELNGEVGEQMQTVGRGIGDVRQVVVDGGIGSGWEEARLAGAYFRRLVPIAHPAPISCPTALHWAPFGLPGVWPGAKPEKHVPNTSPATQPQAPLSCSELPLSFPPKPGVRFKSVHWVCTLASQLGSMTRWRCSRVAPDFDKHIPLSPFAALRKLRNPYKDGPGYIYIVRRVRREVYEEYRSKKISPTDYHAASQVQVGHAKNFETRQRAYAKCGVDWILVWEMKLSTPHRMLLEGLIHESLCQWGATVPHVRCSCSKRHHEFFDLEKAGGVWGSGMYSPTMDASDRTNEHNEDSSAKKL</sequence>
<proteinExistence type="predicted"/>
<evidence type="ECO:0000313" key="4">
    <source>
        <dbReference type="Proteomes" id="UP000620124"/>
    </source>
</evidence>
<dbReference type="AlphaFoldDB" id="A0A8H6XL66"/>
<reference evidence="3" key="1">
    <citation type="submission" date="2020-05" db="EMBL/GenBank/DDBJ databases">
        <title>Mycena genomes resolve the evolution of fungal bioluminescence.</title>
        <authorList>
            <person name="Tsai I.J."/>
        </authorList>
    </citation>
    <scope>NUCLEOTIDE SEQUENCE</scope>
    <source>
        <strain evidence="3">CCC161011</strain>
    </source>
</reference>
<evidence type="ECO:0000256" key="1">
    <source>
        <dbReference type="SAM" id="MobiDB-lite"/>
    </source>
</evidence>
<keyword evidence="4" id="KW-1185">Reference proteome</keyword>
<dbReference type="OrthoDB" id="2888648at2759"/>
<accession>A0A8H6XL66</accession>
<dbReference type="Pfam" id="PF10544">
    <property type="entry name" value="T5orf172"/>
    <property type="match status" value="1"/>
</dbReference>
<feature type="region of interest" description="Disordered" evidence="1">
    <location>
        <begin position="298"/>
        <end position="318"/>
    </location>
</feature>
<name>A0A8H6XL66_9AGAR</name>
<dbReference type="InterPro" id="IPR018306">
    <property type="entry name" value="Phage_T5_Orf172_DNA-bd"/>
</dbReference>